<proteinExistence type="predicted"/>
<reference evidence="1" key="1">
    <citation type="journal article" date="2016" name="Ticks Tick Borne Dis.">
        <title>De novo assembly and annotation of the salivary gland transcriptome of Rhipicephalus appendiculatus male and female ticks during blood feeding.</title>
        <authorList>
            <person name="de Castro M.H."/>
            <person name="de Klerk D."/>
            <person name="Pienaar R."/>
            <person name="Latif A.A."/>
            <person name="Rees D.J."/>
            <person name="Mans B.J."/>
        </authorList>
    </citation>
    <scope>NUCLEOTIDE SEQUENCE</scope>
    <source>
        <tissue evidence="1">Salivary glands</tissue>
    </source>
</reference>
<organism evidence="1">
    <name type="scientific">Rhipicephalus appendiculatus</name>
    <name type="common">Brown ear tick</name>
    <dbReference type="NCBI Taxonomy" id="34631"/>
    <lineage>
        <taxon>Eukaryota</taxon>
        <taxon>Metazoa</taxon>
        <taxon>Ecdysozoa</taxon>
        <taxon>Arthropoda</taxon>
        <taxon>Chelicerata</taxon>
        <taxon>Arachnida</taxon>
        <taxon>Acari</taxon>
        <taxon>Parasitiformes</taxon>
        <taxon>Ixodida</taxon>
        <taxon>Ixodoidea</taxon>
        <taxon>Ixodidae</taxon>
        <taxon>Rhipicephalinae</taxon>
        <taxon>Rhipicephalus</taxon>
        <taxon>Rhipicephalus</taxon>
    </lineage>
</organism>
<protein>
    <submittedName>
        <fullName evidence="1">8.9 kDa family member</fullName>
    </submittedName>
</protein>
<dbReference type="AlphaFoldDB" id="A0A131Z4J3"/>
<dbReference type="EMBL" id="GEDV01002340">
    <property type="protein sequence ID" value="JAP86217.1"/>
    <property type="molecule type" value="Transcribed_RNA"/>
</dbReference>
<name>A0A131Z4J3_RHIAP</name>
<evidence type="ECO:0000313" key="1">
    <source>
        <dbReference type="EMBL" id="JAP86217.1"/>
    </source>
</evidence>
<sequence>MIRKEGQLVILGVTFITAQYMLHPAHCRYDIVKCNVTTNGFCIWHDNTTINDTYEVLRAPPNCSKWVCNVTARAFLVFGCPPDPTDRLRWLFYSDDDWFWPKCCNVTQVNSTRPLV</sequence>
<accession>A0A131Z4J3</accession>